<keyword evidence="3" id="KW-1185">Reference proteome</keyword>
<gene>
    <name evidence="2" type="ORF">CVIRNUC_006767</name>
</gene>
<proteinExistence type="predicted"/>
<name>A0AAV1ICI6_9CHLO</name>
<comment type="caution">
    <text evidence="2">The sequence shown here is derived from an EMBL/GenBank/DDBJ whole genome shotgun (WGS) entry which is preliminary data.</text>
</comment>
<evidence type="ECO:0000256" key="1">
    <source>
        <dbReference type="SAM" id="MobiDB-lite"/>
    </source>
</evidence>
<accession>A0AAV1ICI6</accession>
<organism evidence="2 3">
    <name type="scientific">Coccomyxa viridis</name>
    <dbReference type="NCBI Taxonomy" id="1274662"/>
    <lineage>
        <taxon>Eukaryota</taxon>
        <taxon>Viridiplantae</taxon>
        <taxon>Chlorophyta</taxon>
        <taxon>core chlorophytes</taxon>
        <taxon>Trebouxiophyceae</taxon>
        <taxon>Trebouxiophyceae incertae sedis</taxon>
        <taxon>Coccomyxaceae</taxon>
        <taxon>Coccomyxa</taxon>
    </lineage>
</organism>
<feature type="region of interest" description="Disordered" evidence="1">
    <location>
        <begin position="198"/>
        <end position="226"/>
    </location>
</feature>
<sequence>MSLQRLQQAMRATKGPWLNRKRKLSHHASSLISSMLEALQRCRATCQAAQAAPTLSAEHAVHLSADLDLAYYSLLEHHLSCGHPVPPVPPPHSYFPALAQAHPGNAAAVKQLVRERAGSYGKEVLRRVWGVRKAGGALELPTQAAADNPLLAVMWARFQESCRLFYASGLALEGALDKVACEEDARIASRAPRVGGMQRSAPFGGAKRRRVSALNTSESSSTSCAGLQPTQRLKAVTLIVRMARCMKSRPGHASRVM</sequence>
<evidence type="ECO:0000313" key="3">
    <source>
        <dbReference type="Proteomes" id="UP001314263"/>
    </source>
</evidence>
<reference evidence="2 3" key="1">
    <citation type="submission" date="2023-10" db="EMBL/GenBank/DDBJ databases">
        <authorList>
            <person name="Maclean D."/>
            <person name="Macfadyen A."/>
        </authorList>
    </citation>
    <scope>NUCLEOTIDE SEQUENCE [LARGE SCALE GENOMIC DNA]</scope>
</reference>
<protein>
    <submittedName>
        <fullName evidence="2">Uncharacterized protein</fullName>
    </submittedName>
</protein>
<dbReference type="EMBL" id="CAUYUE010000008">
    <property type="protein sequence ID" value="CAK0783568.1"/>
    <property type="molecule type" value="Genomic_DNA"/>
</dbReference>
<dbReference type="Proteomes" id="UP001314263">
    <property type="component" value="Unassembled WGS sequence"/>
</dbReference>
<evidence type="ECO:0000313" key="2">
    <source>
        <dbReference type="EMBL" id="CAK0783568.1"/>
    </source>
</evidence>
<dbReference type="AlphaFoldDB" id="A0AAV1ICI6"/>